<name>A0A2K3LS15_TRIPR</name>
<dbReference type="AlphaFoldDB" id="A0A2K3LS15"/>
<evidence type="ECO:0000256" key="1">
    <source>
        <dbReference type="SAM" id="MobiDB-lite"/>
    </source>
</evidence>
<organism evidence="2 3">
    <name type="scientific">Trifolium pratense</name>
    <name type="common">Red clover</name>
    <dbReference type="NCBI Taxonomy" id="57577"/>
    <lineage>
        <taxon>Eukaryota</taxon>
        <taxon>Viridiplantae</taxon>
        <taxon>Streptophyta</taxon>
        <taxon>Embryophyta</taxon>
        <taxon>Tracheophyta</taxon>
        <taxon>Spermatophyta</taxon>
        <taxon>Magnoliopsida</taxon>
        <taxon>eudicotyledons</taxon>
        <taxon>Gunneridae</taxon>
        <taxon>Pentapetalae</taxon>
        <taxon>rosids</taxon>
        <taxon>fabids</taxon>
        <taxon>Fabales</taxon>
        <taxon>Fabaceae</taxon>
        <taxon>Papilionoideae</taxon>
        <taxon>50 kb inversion clade</taxon>
        <taxon>NPAAA clade</taxon>
        <taxon>Hologalegina</taxon>
        <taxon>IRL clade</taxon>
        <taxon>Trifolieae</taxon>
        <taxon>Trifolium</taxon>
    </lineage>
</organism>
<protein>
    <submittedName>
        <fullName evidence="2">Uncharacterized protein</fullName>
    </submittedName>
</protein>
<comment type="caution">
    <text evidence="2">The sequence shown here is derived from an EMBL/GenBank/DDBJ whole genome shotgun (WGS) entry which is preliminary data.</text>
</comment>
<evidence type="ECO:0000313" key="3">
    <source>
        <dbReference type="Proteomes" id="UP000236291"/>
    </source>
</evidence>
<reference evidence="2 3" key="1">
    <citation type="journal article" date="2014" name="Am. J. Bot.">
        <title>Genome assembly and annotation for red clover (Trifolium pratense; Fabaceae).</title>
        <authorList>
            <person name="Istvanek J."/>
            <person name="Jaros M."/>
            <person name="Krenek A."/>
            <person name="Repkova J."/>
        </authorList>
    </citation>
    <scope>NUCLEOTIDE SEQUENCE [LARGE SCALE GENOMIC DNA]</scope>
    <source>
        <strain evidence="3">cv. Tatra</strain>
        <tissue evidence="2">Young leaves</tissue>
    </source>
</reference>
<feature type="compositionally biased region" description="Basic and acidic residues" evidence="1">
    <location>
        <begin position="11"/>
        <end position="31"/>
    </location>
</feature>
<dbReference type="Proteomes" id="UP000236291">
    <property type="component" value="Unassembled WGS sequence"/>
</dbReference>
<proteinExistence type="predicted"/>
<gene>
    <name evidence="2" type="ORF">L195_g037352</name>
</gene>
<accession>A0A2K3LS15</accession>
<evidence type="ECO:0000313" key="2">
    <source>
        <dbReference type="EMBL" id="PNX81334.1"/>
    </source>
</evidence>
<sequence length="121" mass="13773">MGSMTNLQSPFRKEEGRKSVEGRSAAEKVGRLVEKEADGDSYQHGRSFKSALVQPSSFLIKGKAKGVEEEVFSKVGELEELCRAKSDWLVYYFKEVRPWSPSSFVDRRDTWVKVYGIPLHV</sequence>
<reference evidence="2 3" key="2">
    <citation type="journal article" date="2017" name="Front. Plant Sci.">
        <title>Gene Classification and Mining of Molecular Markers Useful in Red Clover (Trifolium pratense) Breeding.</title>
        <authorList>
            <person name="Istvanek J."/>
            <person name="Dluhosova J."/>
            <person name="Dluhos P."/>
            <person name="Patkova L."/>
            <person name="Nedelnik J."/>
            <person name="Repkova J."/>
        </authorList>
    </citation>
    <scope>NUCLEOTIDE SEQUENCE [LARGE SCALE GENOMIC DNA]</scope>
    <source>
        <strain evidence="3">cv. Tatra</strain>
        <tissue evidence="2">Young leaves</tissue>
    </source>
</reference>
<feature type="region of interest" description="Disordered" evidence="1">
    <location>
        <begin position="1"/>
        <end position="31"/>
    </location>
</feature>
<dbReference type="EMBL" id="ASHM01039710">
    <property type="protein sequence ID" value="PNX81334.1"/>
    <property type="molecule type" value="Genomic_DNA"/>
</dbReference>